<evidence type="ECO:0000256" key="2">
    <source>
        <dbReference type="SAM" id="Phobius"/>
    </source>
</evidence>
<sequence>MKCLTFDEATKKQCETGISRCVRRVFWGAGEGEGGNGPLELECPAIKRFSVLDERQMGEAMGYLRQEGYCVIGDVMAAAMLERCREGVWDWLESTNQNLSRLTALLCLPMSYLNLNENMYIQIVTFFLQFGAIGLIIISSIIRSFQQEERTHSPVTFPPLVGDTGYGAVFGIMVASYSYVVLIPSWCNEVLPSTRVMPVVWMSAILSAFLYFSFALVVSITAGVLANYFLPAVVYLLAIARKTRTQPLPHAHEEGGSGAAATTMRAGSPTP</sequence>
<evidence type="ECO:0000256" key="1">
    <source>
        <dbReference type="SAM" id="MobiDB-lite"/>
    </source>
</evidence>
<dbReference type="InParanoid" id="A0A0G4FA66"/>
<organism evidence="3 4">
    <name type="scientific">Vitrella brassicaformis (strain CCMP3155)</name>
    <dbReference type="NCBI Taxonomy" id="1169540"/>
    <lineage>
        <taxon>Eukaryota</taxon>
        <taxon>Sar</taxon>
        <taxon>Alveolata</taxon>
        <taxon>Colpodellida</taxon>
        <taxon>Vitrellaceae</taxon>
        <taxon>Vitrella</taxon>
    </lineage>
</organism>
<proteinExistence type="predicted"/>
<dbReference type="PANTHER" id="PTHR16189">
    <property type="entry name" value="TRANSMEMBRANE PROTEIN 104-RELATED"/>
    <property type="match status" value="1"/>
</dbReference>
<keyword evidence="2" id="KW-0812">Transmembrane</keyword>
<keyword evidence="2" id="KW-1133">Transmembrane helix</keyword>
<feature type="transmembrane region" description="Helical" evidence="2">
    <location>
        <begin position="165"/>
        <end position="184"/>
    </location>
</feature>
<dbReference type="EMBL" id="CDMY01000396">
    <property type="protein sequence ID" value="CEM09867.1"/>
    <property type="molecule type" value="Genomic_DNA"/>
</dbReference>
<feature type="transmembrane region" description="Helical" evidence="2">
    <location>
        <begin position="220"/>
        <end position="240"/>
    </location>
</feature>
<evidence type="ECO:0000313" key="4">
    <source>
        <dbReference type="Proteomes" id="UP000041254"/>
    </source>
</evidence>
<gene>
    <name evidence="3" type="ORF">Vbra_14822</name>
</gene>
<dbReference type="Proteomes" id="UP000041254">
    <property type="component" value="Unassembled WGS sequence"/>
</dbReference>
<name>A0A0G4FA66_VITBC</name>
<protein>
    <submittedName>
        <fullName evidence="3">Uncharacterized protein</fullName>
    </submittedName>
</protein>
<feature type="transmembrane region" description="Helical" evidence="2">
    <location>
        <begin position="196"/>
        <end position="214"/>
    </location>
</feature>
<accession>A0A0G4FA66</accession>
<evidence type="ECO:0000313" key="3">
    <source>
        <dbReference type="EMBL" id="CEM09867.1"/>
    </source>
</evidence>
<feature type="region of interest" description="Disordered" evidence="1">
    <location>
        <begin position="248"/>
        <end position="271"/>
    </location>
</feature>
<feature type="transmembrane region" description="Helical" evidence="2">
    <location>
        <begin position="120"/>
        <end position="145"/>
    </location>
</feature>
<dbReference type="VEuPathDB" id="CryptoDB:Vbra_14822"/>
<reference evidence="3 4" key="1">
    <citation type="submission" date="2014-11" db="EMBL/GenBank/DDBJ databases">
        <authorList>
            <person name="Zhu J."/>
            <person name="Qi W."/>
            <person name="Song R."/>
        </authorList>
    </citation>
    <scope>NUCLEOTIDE SEQUENCE [LARGE SCALE GENOMIC DNA]</scope>
</reference>
<dbReference type="AlphaFoldDB" id="A0A0G4FA66"/>
<dbReference type="PANTHER" id="PTHR16189:SF3">
    <property type="entry name" value="AMINO ACID TRANSPORTER TRANSMEMBRANE DOMAIN-CONTAINING PROTEIN"/>
    <property type="match status" value="1"/>
</dbReference>
<keyword evidence="2" id="KW-0472">Membrane</keyword>
<keyword evidence="4" id="KW-1185">Reference proteome</keyword>